<protein>
    <submittedName>
        <fullName evidence="1">Uncharacterized protein</fullName>
    </submittedName>
</protein>
<dbReference type="EMBL" id="AMZH03001235">
    <property type="protein sequence ID" value="RRT80095.1"/>
    <property type="molecule type" value="Genomic_DNA"/>
</dbReference>
<accession>A0A427AV58</accession>
<reference evidence="1 2" key="1">
    <citation type="journal article" date="2014" name="Agronomy (Basel)">
        <title>A Draft Genome Sequence for Ensete ventricosum, the Drought-Tolerant Tree Against Hunger.</title>
        <authorList>
            <person name="Harrison J."/>
            <person name="Moore K.A."/>
            <person name="Paszkiewicz K."/>
            <person name="Jones T."/>
            <person name="Grant M."/>
            <person name="Ambacheew D."/>
            <person name="Muzemil S."/>
            <person name="Studholme D.J."/>
        </authorList>
    </citation>
    <scope>NUCLEOTIDE SEQUENCE [LARGE SCALE GENOMIC DNA]</scope>
</reference>
<evidence type="ECO:0000313" key="1">
    <source>
        <dbReference type="EMBL" id="RRT80095.1"/>
    </source>
</evidence>
<dbReference type="AlphaFoldDB" id="A0A427AV58"/>
<dbReference type="Proteomes" id="UP000287651">
    <property type="component" value="Unassembled WGS sequence"/>
</dbReference>
<sequence length="150" mass="16121">MCVPGCSCLDVRLEMLLFGGSRGVLHEDLVGVGARPTWPLRRSSQCPDRGDMSVPNVERVFAESPPVPYPRVTFILAGLGTAAPGSLMLATSSTGSVIRRHAGRCLCWFLGPQSAGALSGRPCYARCRCGPLVPRCPRRAEVPEVTRLWG</sequence>
<evidence type="ECO:0000313" key="2">
    <source>
        <dbReference type="Proteomes" id="UP000287651"/>
    </source>
</evidence>
<comment type="caution">
    <text evidence="1">The sequence shown here is derived from an EMBL/GenBank/DDBJ whole genome shotgun (WGS) entry which is preliminary data.</text>
</comment>
<name>A0A427AV58_ENSVE</name>
<proteinExistence type="predicted"/>
<organism evidence="1 2">
    <name type="scientific">Ensete ventricosum</name>
    <name type="common">Abyssinian banana</name>
    <name type="synonym">Musa ensete</name>
    <dbReference type="NCBI Taxonomy" id="4639"/>
    <lineage>
        <taxon>Eukaryota</taxon>
        <taxon>Viridiplantae</taxon>
        <taxon>Streptophyta</taxon>
        <taxon>Embryophyta</taxon>
        <taxon>Tracheophyta</taxon>
        <taxon>Spermatophyta</taxon>
        <taxon>Magnoliopsida</taxon>
        <taxon>Liliopsida</taxon>
        <taxon>Zingiberales</taxon>
        <taxon>Musaceae</taxon>
        <taxon>Ensete</taxon>
    </lineage>
</organism>
<gene>
    <name evidence="1" type="ORF">B296_00024368</name>
</gene>